<accession>C0C0Q9</accession>
<comment type="caution">
    <text evidence="2">The sequence shown here is derived from an EMBL/GenBank/DDBJ whole genome shotgun (WGS) entry which is preliminary data.</text>
</comment>
<feature type="region of interest" description="Disordered" evidence="1">
    <location>
        <begin position="24"/>
        <end position="44"/>
    </location>
</feature>
<evidence type="ECO:0000256" key="1">
    <source>
        <dbReference type="SAM" id="MobiDB-lite"/>
    </source>
</evidence>
<evidence type="ECO:0000313" key="2">
    <source>
        <dbReference type="EMBL" id="EEG74396.1"/>
    </source>
</evidence>
<dbReference type="EMBL" id="ABYI02000020">
    <property type="protein sequence ID" value="EEG74396.1"/>
    <property type="molecule type" value="Genomic_DNA"/>
</dbReference>
<keyword evidence="3" id="KW-1185">Reference proteome</keyword>
<dbReference type="STRING" id="553973.CLOHYLEM_05663"/>
<evidence type="ECO:0000313" key="3">
    <source>
        <dbReference type="Proteomes" id="UP000004893"/>
    </source>
</evidence>
<name>C0C0Q9_9FIRM</name>
<reference evidence="2" key="2">
    <citation type="submission" date="2013-06" db="EMBL/GenBank/DDBJ databases">
        <title>Draft genome sequence of Clostridium hylemonae (DSM 15053).</title>
        <authorList>
            <person name="Sudarsanam P."/>
            <person name="Ley R."/>
            <person name="Guruge J."/>
            <person name="Turnbaugh P.J."/>
            <person name="Mahowald M."/>
            <person name="Liep D."/>
            <person name="Gordon J."/>
        </authorList>
    </citation>
    <scope>NUCLEOTIDE SEQUENCE</scope>
    <source>
        <strain evidence="2">DSM 15053</strain>
    </source>
</reference>
<protein>
    <submittedName>
        <fullName evidence="2">Uncharacterized protein</fullName>
    </submittedName>
</protein>
<dbReference type="Proteomes" id="UP000004893">
    <property type="component" value="Unassembled WGS sequence"/>
</dbReference>
<organism evidence="2 3">
    <name type="scientific">[Clostridium] hylemonae DSM 15053</name>
    <dbReference type="NCBI Taxonomy" id="553973"/>
    <lineage>
        <taxon>Bacteria</taxon>
        <taxon>Bacillati</taxon>
        <taxon>Bacillota</taxon>
        <taxon>Clostridia</taxon>
        <taxon>Lachnospirales</taxon>
        <taxon>Lachnospiraceae</taxon>
    </lineage>
</organism>
<gene>
    <name evidence="2" type="ORF">CLOHYLEM_05663</name>
</gene>
<dbReference type="HOGENOM" id="CLU_3214447_0_0_9"/>
<proteinExistence type="predicted"/>
<reference evidence="2" key="1">
    <citation type="submission" date="2009-02" db="EMBL/GenBank/DDBJ databases">
        <authorList>
            <person name="Fulton L."/>
            <person name="Clifton S."/>
            <person name="Fulton B."/>
            <person name="Xu J."/>
            <person name="Minx P."/>
            <person name="Pepin K.H."/>
            <person name="Johnson M."/>
            <person name="Bhonagiri V."/>
            <person name="Nash W.E."/>
            <person name="Mardis E.R."/>
            <person name="Wilson R.K."/>
        </authorList>
    </citation>
    <scope>NUCLEOTIDE SEQUENCE [LARGE SCALE GENOMIC DNA]</scope>
    <source>
        <strain evidence="2">DSM 15053</strain>
    </source>
</reference>
<sequence>MKKRLIQAFSIKIQTVKKSILFEHEQRNNKQNGYQPGGGRNGYY</sequence>
<feature type="compositionally biased region" description="Gly residues" evidence="1">
    <location>
        <begin position="35"/>
        <end position="44"/>
    </location>
</feature>
<dbReference type="AlphaFoldDB" id="C0C0Q9"/>